<feature type="transmembrane region" description="Helical" evidence="7">
    <location>
        <begin position="196"/>
        <end position="218"/>
    </location>
</feature>
<dbReference type="Gene3D" id="1.20.1250.20">
    <property type="entry name" value="MFS general substrate transporter like domains"/>
    <property type="match status" value="1"/>
</dbReference>
<dbReference type="Proteomes" id="UP001447188">
    <property type="component" value="Unassembled WGS sequence"/>
</dbReference>
<evidence type="ECO:0000256" key="3">
    <source>
        <dbReference type="ARBA" id="ARBA00022448"/>
    </source>
</evidence>
<dbReference type="InterPro" id="IPR011701">
    <property type="entry name" value="MFS"/>
</dbReference>
<keyword evidence="4 7" id="KW-0812">Transmembrane</keyword>
<feature type="transmembrane region" description="Helical" evidence="7">
    <location>
        <begin position="167"/>
        <end position="184"/>
    </location>
</feature>
<dbReference type="InterPro" id="IPR052599">
    <property type="entry name" value="SLC43A_AATransporter"/>
</dbReference>
<feature type="transmembrane region" description="Helical" evidence="7">
    <location>
        <begin position="341"/>
        <end position="364"/>
    </location>
</feature>
<gene>
    <name evidence="8" type="ORF">Q9L58_005416</name>
</gene>
<organism evidence="8 9">
    <name type="scientific">Discina gigas</name>
    <dbReference type="NCBI Taxonomy" id="1032678"/>
    <lineage>
        <taxon>Eukaryota</taxon>
        <taxon>Fungi</taxon>
        <taxon>Dikarya</taxon>
        <taxon>Ascomycota</taxon>
        <taxon>Pezizomycotina</taxon>
        <taxon>Pezizomycetes</taxon>
        <taxon>Pezizales</taxon>
        <taxon>Discinaceae</taxon>
        <taxon>Discina</taxon>
    </lineage>
</organism>
<evidence type="ECO:0000256" key="4">
    <source>
        <dbReference type="ARBA" id="ARBA00022692"/>
    </source>
</evidence>
<feature type="transmembrane region" description="Helical" evidence="7">
    <location>
        <begin position="52"/>
        <end position="75"/>
    </location>
</feature>
<feature type="transmembrane region" description="Helical" evidence="7">
    <location>
        <begin position="230"/>
        <end position="249"/>
    </location>
</feature>
<dbReference type="Pfam" id="PF07690">
    <property type="entry name" value="MFS_1"/>
    <property type="match status" value="1"/>
</dbReference>
<evidence type="ECO:0000313" key="8">
    <source>
        <dbReference type="EMBL" id="KAL0635597.1"/>
    </source>
</evidence>
<dbReference type="EMBL" id="JBBBZM010000066">
    <property type="protein sequence ID" value="KAL0635597.1"/>
    <property type="molecule type" value="Genomic_DNA"/>
</dbReference>
<name>A0ABR3GI55_9PEZI</name>
<feature type="transmembrane region" description="Helical" evidence="7">
    <location>
        <begin position="110"/>
        <end position="130"/>
    </location>
</feature>
<dbReference type="InterPro" id="IPR036259">
    <property type="entry name" value="MFS_trans_sf"/>
</dbReference>
<evidence type="ECO:0000256" key="1">
    <source>
        <dbReference type="ARBA" id="ARBA00004141"/>
    </source>
</evidence>
<accession>A0ABR3GI55</accession>
<dbReference type="PANTHER" id="PTHR20772:SF2">
    <property type="entry name" value="PROTEIN FMP42"/>
    <property type="match status" value="1"/>
</dbReference>
<keyword evidence="3" id="KW-0813">Transport</keyword>
<proteinExistence type="inferred from homology"/>
<comment type="similarity">
    <text evidence="2">Belongs to the SLC43A transporter (TC 2.A.1.44) family.</text>
</comment>
<keyword evidence="9" id="KW-1185">Reference proteome</keyword>
<feature type="transmembrane region" description="Helical" evidence="7">
    <location>
        <begin position="410"/>
        <end position="427"/>
    </location>
</feature>
<protein>
    <recommendedName>
        <fullName evidence="10">MFS general substrate transporter</fullName>
    </recommendedName>
</protein>
<evidence type="ECO:0008006" key="10">
    <source>
        <dbReference type="Google" id="ProtNLM"/>
    </source>
</evidence>
<keyword evidence="6 7" id="KW-0472">Membrane</keyword>
<feature type="transmembrane region" description="Helical" evidence="7">
    <location>
        <begin position="502"/>
        <end position="523"/>
    </location>
</feature>
<evidence type="ECO:0000256" key="7">
    <source>
        <dbReference type="SAM" id="Phobius"/>
    </source>
</evidence>
<keyword evidence="5 7" id="KW-1133">Transmembrane helix</keyword>
<feature type="transmembrane region" description="Helical" evidence="7">
    <location>
        <begin position="384"/>
        <end position="403"/>
    </location>
</feature>
<dbReference type="PANTHER" id="PTHR20772">
    <property type="entry name" value="PROTEIN FMP42"/>
    <property type="match status" value="1"/>
</dbReference>
<evidence type="ECO:0000256" key="6">
    <source>
        <dbReference type="ARBA" id="ARBA00023136"/>
    </source>
</evidence>
<feature type="transmembrane region" description="Helical" evidence="7">
    <location>
        <begin position="433"/>
        <end position="450"/>
    </location>
</feature>
<reference evidence="8 9" key="1">
    <citation type="submission" date="2024-02" db="EMBL/GenBank/DDBJ databases">
        <title>Discinaceae phylogenomics.</title>
        <authorList>
            <person name="Dirks A.C."/>
            <person name="James T.Y."/>
        </authorList>
    </citation>
    <scope>NUCLEOTIDE SEQUENCE [LARGE SCALE GENOMIC DNA]</scope>
    <source>
        <strain evidence="8 9">ACD0624</strain>
    </source>
</reference>
<evidence type="ECO:0000256" key="5">
    <source>
        <dbReference type="ARBA" id="ARBA00022989"/>
    </source>
</evidence>
<evidence type="ECO:0000256" key="2">
    <source>
        <dbReference type="ARBA" id="ARBA00006595"/>
    </source>
</evidence>
<dbReference type="SUPFAM" id="SSF103473">
    <property type="entry name" value="MFS general substrate transporter"/>
    <property type="match status" value="1"/>
</dbReference>
<comment type="caution">
    <text evidence="8">The sequence shown here is derived from an EMBL/GenBank/DDBJ whole genome shotgun (WGS) entry which is preliminary data.</text>
</comment>
<comment type="subcellular location">
    <subcellularLocation>
        <location evidence="1">Membrane</location>
        <topology evidence="1">Multi-pass membrane protein</topology>
    </subcellularLocation>
</comment>
<sequence length="557" mass="61149">MAAHSSTVAESRLYPSVQVHQTVPVGGKLDKGVGSGKGLPVGAFEVSRTKRVLQVGVATVYCLLAAGVVFGYAALKPVMIKEGVYRGLCTDNEIEKGVHVCYEQEIRLNFMFTVAAVATNVCALLVGAILDQYGPRVSGVIGSVLFAFGCLGFGFAKQIHQVDPYPISYLLLALGGPFIFIPSFHLSNAFPTHSGLVLSMLTGAFDSSSAIFLLYRIVYEKTNGRIGLHQWFLGYLVVPAFIFVVQFFLMPARSYKTVVELVRQAEVEEELLEEDSDYEIDDDEIHVRREHREAVIGEIDYLLGGKNALEESERKREKRHESSGVWGAMHGRPAMQQVGSWWFVLIAMFTIIQMTRINYFVATVRPQYVYLLHSYSKAVKINEFFDIALPLGGIIAIPFIGLLLDRFSTLTILSFLVALAAVIGALGVVEDSYTAAIVGIIGFVAYRPFYYTAISDYTAKVFGFKTFGKVYGLIICLAGLFNFSQAGLVALTFGVFKKDPRPVNLGLLLVAVSVGVVLVLYVWRSGRRIKRHRLGLEAMSAEPILMPGGSHNGYGGV</sequence>
<feature type="transmembrane region" description="Helical" evidence="7">
    <location>
        <begin position="470"/>
        <end position="496"/>
    </location>
</feature>
<evidence type="ECO:0000313" key="9">
    <source>
        <dbReference type="Proteomes" id="UP001447188"/>
    </source>
</evidence>
<feature type="transmembrane region" description="Helical" evidence="7">
    <location>
        <begin position="137"/>
        <end position="155"/>
    </location>
</feature>